<sequence>MRKAEHLRFAILAAKREGNRLLTQALSPHGLTPSQAEVLRLLQQHGTLSLNGLGQLLVCESGTNPSRLVERTVAAGLVERSTDDADRRYLHLSLTPEGERLASTVAAIEQDLHGLRLIVTCEEVPLMRKAGAEPGPAPRRRAGCQRSRARSQEQAALGTDYPTEGRCRLRAAVRQAVTAASSSSIVQSSRFPWAAP</sequence>
<feature type="region of interest" description="Disordered" evidence="1">
    <location>
        <begin position="129"/>
        <end position="161"/>
    </location>
</feature>
<dbReference type="SMART" id="SM00347">
    <property type="entry name" value="HTH_MARR"/>
    <property type="match status" value="1"/>
</dbReference>
<reference evidence="3" key="1">
    <citation type="submission" date="2021-04" db="EMBL/GenBank/DDBJ databases">
        <title>Genome based classification of Actinospica acidithermotolerans sp. nov., an actinobacterium isolated from an Indonesian hot spring.</title>
        <authorList>
            <person name="Kusuma A.B."/>
            <person name="Putra K.E."/>
            <person name="Nafisah S."/>
            <person name="Loh J."/>
            <person name="Nouioui I."/>
            <person name="Goodfellow M."/>
        </authorList>
    </citation>
    <scope>NUCLEOTIDE SEQUENCE</scope>
    <source>
        <strain evidence="3">MGRD01-02</strain>
    </source>
</reference>
<organism evidence="3 4">
    <name type="scientific">Actinospica acidithermotolerans</name>
    <dbReference type="NCBI Taxonomy" id="2828514"/>
    <lineage>
        <taxon>Bacteria</taxon>
        <taxon>Bacillati</taxon>
        <taxon>Actinomycetota</taxon>
        <taxon>Actinomycetes</taxon>
        <taxon>Catenulisporales</taxon>
        <taxon>Actinospicaceae</taxon>
        <taxon>Actinospica</taxon>
    </lineage>
</organism>
<evidence type="ECO:0000259" key="2">
    <source>
        <dbReference type="SMART" id="SM00347"/>
    </source>
</evidence>
<dbReference type="RefSeq" id="WP_212517385.1">
    <property type="nucleotide sequence ID" value="NZ_JAGSOH010000014.1"/>
</dbReference>
<dbReference type="GO" id="GO:0006950">
    <property type="term" value="P:response to stress"/>
    <property type="evidence" value="ECO:0007669"/>
    <property type="project" value="TreeGrafter"/>
</dbReference>
<feature type="compositionally biased region" description="Basic residues" evidence="1">
    <location>
        <begin position="138"/>
        <end position="149"/>
    </location>
</feature>
<dbReference type="SUPFAM" id="SSF46785">
    <property type="entry name" value="Winged helix' DNA-binding domain"/>
    <property type="match status" value="1"/>
</dbReference>
<evidence type="ECO:0000256" key="1">
    <source>
        <dbReference type="SAM" id="MobiDB-lite"/>
    </source>
</evidence>
<evidence type="ECO:0000313" key="4">
    <source>
        <dbReference type="Proteomes" id="UP000676325"/>
    </source>
</evidence>
<evidence type="ECO:0000313" key="3">
    <source>
        <dbReference type="EMBL" id="MBR7826237.1"/>
    </source>
</evidence>
<dbReference type="Pfam" id="PF13463">
    <property type="entry name" value="HTH_27"/>
    <property type="match status" value="1"/>
</dbReference>
<dbReference type="InterPro" id="IPR036388">
    <property type="entry name" value="WH-like_DNA-bd_sf"/>
</dbReference>
<dbReference type="Proteomes" id="UP000676325">
    <property type="component" value="Unassembled WGS sequence"/>
</dbReference>
<dbReference type="Gene3D" id="1.10.10.10">
    <property type="entry name" value="Winged helix-like DNA-binding domain superfamily/Winged helix DNA-binding domain"/>
    <property type="match status" value="1"/>
</dbReference>
<protein>
    <submittedName>
        <fullName evidence="3">Winged helix DNA-binding protein</fullName>
    </submittedName>
</protein>
<dbReference type="EMBL" id="JAGSOH010000014">
    <property type="protein sequence ID" value="MBR7826237.1"/>
    <property type="molecule type" value="Genomic_DNA"/>
</dbReference>
<proteinExistence type="predicted"/>
<keyword evidence="4" id="KW-1185">Reference proteome</keyword>
<gene>
    <name evidence="3" type="ORF">KDK95_07990</name>
</gene>
<feature type="domain" description="HTH marR-type" evidence="2">
    <location>
        <begin position="24"/>
        <end position="123"/>
    </location>
</feature>
<dbReference type="InterPro" id="IPR039422">
    <property type="entry name" value="MarR/SlyA-like"/>
</dbReference>
<dbReference type="InterPro" id="IPR000835">
    <property type="entry name" value="HTH_MarR-typ"/>
</dbReference>
<dbReference type="GO" id="GO:0003677">
    <property type="term" value="F:DNA binding"/>
    <property type="evidence" value="ECO:0007669"/>
    <property type="project" value="UniProtKB-KW"/>
</dbReference>
<dbReference type="GO" id="GO:0003700">
    <property type="term" value="F:DNA-binding transcription factor activity"/>
    <property type="evidence" value="ECO:0007669"/>
    <property type="project" value="InterPro"/>
</dbReference>
<comment type="caution">
    <text evidence="3">The sequence shown here is derived from an EMBL/GenBank/DDBJ whole genome shotgun (WGS) entry which is preliminary data.</text>
</comment>
<dbReference type="PANTHER" id="PTHR33164">
    <property type="entry name" value="TRANSCRIPTIONAL REGULATOR, MARR FAMILY"/>
    <property type="match status" value="1"/>
</dbReference>
<dbReference type="PANTHER" id="PTHR33164:SF43">
    <property type="entry name" value="HTH-TYPE TRANSCRIPTIONAL REPRESSOR YETL"/>
    <property type="match status" value="1"/>
</dbReference>
<dbReference type="AlphaFoldDB" id="A0A941E9D6"/>
<name>A0A941E9D6_9ACTN</name>
<accession>A0A941E9D6</accession>
<keyword evidence="3" id="KW-0238">DNA-binding</keyword>
<dbReference type="InterPro" id="IPR036390">
    <property type="entry name" value="WH_DNA-bd_sf"/>
</dbReference>